<evidence type="ECO:0000259" key="5">
    <source>
        <dbReference type="Pfam" id="PF00501"/>
    </source>
</evidence>
<evidence type="ECO:0000259" key="6">
    <source>
        <dbReference type="Pfam" id="PF13193"/>
    </source>
</evidence>
<feature type="domain" description="AMP-binding enzyme C-terminal" evidence="6">
    <location>
        <begin position="462"/>
        <end position="536"/>
    </location>
</feature>
<dbReference type="InterPro" id="IPR000873">
    <property type="entry name" value="AMP-dep_synth/lig_dom"/>
</dbReference>
<dbReference type="InterPro" id="IPR045851">
    <property type="entry name" value="AMP-bd_C_sf"/>
</dbReference>
<evidence type="ECO:0000256" key="2">
    <source>
        <dbReference type="ARBA" id="ARBA00022598"/>
    </source>
</evidence>
<reference evidence="8" key="1">
    <citation type="journal article" date="2019" name="Int. J. Syst. Evol. Microbiol.">
        <title>The Global Catalogue of Microorganisms (GCM) 10K type strain sequencing project: providing services to taxonomists for standard genome sequencing and annotation.</title>
        <authorList>
            <consortium name="The Broad Institute Genomics Platform"/>
            <consortium name="The Broad Institute Genome Sequencing Center for Infectious Disease"/>
            <person name="Wu L."/>
            <person name="Ma J."/>
        </authorList>
    </citation>
    <scope>NUCLEOTIDE SEQUENCE [LARGE SCALE GENOMIC DNA]</scope>
    <source>
        <strain evidence="8">CCUG 60023</strain>
    </source>
</reference>
<dbReference type="EMBL" id="JBHTJV010000002">
    <property type="protein sequence ID" value="MFD0914916.1"/>
    <property type="molecule type" value="Genomic_DNA"/>
</dbReference>
<sequence>MDRSPYDTHLDRNLANFTPLSPLSFFTRAKTVYPHRPAYAYGSIRRTWGEVYERASRLASALAAQGIGKNDTVAIIAPNIPAIFDAHFGVPMLGAVLNPINIRLDAATIKYILNHGNAKVLITDTRFAPEVKKALADLGRDDLLVIDIDDTETDEASGERLGEMEFEEFLSAGSADFDWSLPGDEWDAISLNYTSGTTSDPKGVVVHHRGAYLIAMGTIASWPFSAPDPNGFPVHMYVVPLFHCNGWGHAWALAANGGMSVLVRNITAKNLFAAIEEHKVTHFGGAPIVLSMLINASAEERRPFDWPINVYTAAAPPPPSVLHAIEAMGFRLTHVYGLTETYGHVVECAWQEDWNDLDADAVAAKKSRQGVGFSVTEDIQVMDPETMEPVPADGETIGEIMIRGNVVMKGYLNAPEATDAAFAGGYFHSGDLAVRHADGYVQIKDRSKDIIISGGENISSVEIEGVLYKHPDVLAAAVVAKPDEKWGETPCAFLEVRPGSSISEDDVLAFCRNHLAGFKMPKTVVFQELPKTSTGKIQKFVLREQFKA</sequence>
<comment type="similarity">
    <text evidence="1">Belongs to the ATP-dependent AMP-binding enzyme family.</text>
</comment>
<keyword evidence="4" id="KW-0443">Lipid metabolism</keyword>
<organism evidence="7 8">
    <name type="scientific">Pseudahrensia aquimaris</name>
    <dbReference type="NCBI Taxonomy" id="744461"/>
    <lineage>
        <taxon>Bacteria</taxon>
        <taxon>Pseudomonadati</taxon>
        <taxon>Pseudomonadota</taxon>
        <taxon>Alphaproteobacteria</taxon>
        <taxon>Hyphomicrobiales</taxon>
        <taxon>Ahrensiaceae</taxon>
        <taxon>Pseudahrensia</taxon>
    </lineage>
</organism>
<gene>
    <name evidence="7" type="ORF">ACFQ14_00685</name>
</gene>
<name>A0ABW3F8Y7_9HYPH</name>
<evidence type="ECO:0000256" key="3">
    <source>
        <dbReference type="ARBA" id="ARBA00022832"/>
    </source>
</evidence>
<dbReference type="InterPro" id="IPR025110">
    <property type="entry name" value="AMP-bd_C"/>
</dbReference>
<dbReference type="PANTHER" id="PTHR43859:SF4">
    <property type="entry name" value="BUTANOATE--COA LIGASE AAE1-RELATED"/>
    <property type="match status" value="1"/>
</dbReference>
<feature type="domain" description="AMP-dependent synthetase/ligase" evidence="5">
    <location>
        <begin position="27"/>
        <end position="412"/>
    </location>
</feature>
<dbReference type="Pfam" id="PF00501">
    <property type="entry name" value="AMP-binding"/>
    <property type="match status" value="1"/>
</dbReference>
<dbReference type="Gene3D" id="3.30.300.30">
    <property type="match status" value="1"/>
</dbReference>
<evidence type="ECO:0000313" key="8">
    <source>
        <dbReference type="Proteomes" id="UP001597101"/>
    </source>
</evidence>
<dbReference type="Proteomes" id="UP001597101">
    <property type="component" value="Unassembled WGS sequence"/>
</dbReference>
<accession>A0ABW3F8Y7</accession>
<evidence type="ECO:0000256" key="1">
    <source>
        <dbReference type="ARBA" id="ARBA00006432"/>
    </source>
</evidence>
<dbReference type="InterPro" id="IPR042099">
    <property type="entry name" value="ANL_N_sf"/>
</dbReference>
<dbReference type="PROSITE" id="PS00455">
    <property type="entry name" value="AMP_BINDING"/>
    <property type="match status" value="1"/>
</dbReference>
<dbReference type="PANTHER" id="PTHR43859">
    <property type="entry name" value="ACYL-ACTIVATING ENZYME"/>
    <property type="match status" value="1"/>
</dbReference>
<keyword evidence="2" id="KW-0436">Ligase</keyword>
<proteinExistence type="inferred from homology"/>
<evidence type="ECO:0000313" key="7">
    <source>
        <dbReference type="EMBL" id="MFD0914916.1"/>
    </source>
</evidence>
<dbReference type="SUPFAM" id="SSF56801">
    <property type="entry name" value="Acetyl-CoA synthetase-like"/>
    <property type="match status" value="1"/>
</dbReference>
<dbReference type="CDD" id="cd12118">
    <property type="entry name" value="ttLC_FACS_AEE21_like"/>
    <property type="match status" value="1"/>
</dbReference>
<dbReference type="Pfam" id="PF13193">
    <property type="entry name" value="AMP-binding_C"/>
    <property type="match status" value="1"/>
</dbReference>
<keyword evidence="3" id="KW-0276">Fatty acid metabolism</keyword>
<dbReference type="NCBIfam" id="NF006020">
    <property type="entry name" value="PRK08162.1"/>
    <property type="match status" value="1"/>
</dbReference>
<dbReference type="RefSeq" id="WP_377210771.1">
    <property type="nucleotide sequence ID" value="NZ_JBHTJV010000002.1"/>
</dbReference>
<protein>
    <submittedName>
        <fullName evidence="7">AMP-binding protein</fullName>
    </submittedName>
</protein>
<keyword evidence="8" id="KW-1185">Reference proteome</keyword>
<comment type="caution">
    <text evidence="7">The sequence shown here is derived from an EMBL/GenBank/DDBJ whole genome shotgun (WGS) entry which is preliminary data.</text>
</comment>
<dbReference type="Gene3D" id="3.40.50.12780">
    <property type="entry name" value="N-terminal domain of ligase-like"/>
    <property type="match status" value="1"/>
</dbReference>
<dbReference type="InterPro" id="IPR020845">
    <property type="entry name" value="AMP-binding_CS"/>
</dbReference>
<evidence type="ECO:0000256" key="4">
    <source>
        <dbReference type="ARBA" id="ARBA00023098"/>
    </source>
</evidence>